<accession>A0ABN9TUI1</accession>
<dbReference type="Proteomes" id="UP001189429">
    <property type="component" value="Unassembled WGS sequence"/>
</dbReference>
<gene>
    <name evidence="2" type="ORF">PCOR1329_LOCUS42455</name>
</gene>
<evidence type="ECO:0000313" key="2">
    <source>
        <dbReference type="EMBL" id="CAK0849868.1"/>
    </source>
</evidence>
<feature type="compositionally biased region" description="Pro residues" evidence="1">
    <location>
        <begin position="78"/>
        <end position="91"/>
    </location>
</feature>
<dbReference type="EMBL" id="CAUYUJ010015101">
    <property type="protein sequence ID" value="CAK0849868.1"/>
    <property type="molecule type" value="Genomic_DNA"/>
</dbReference>
<name>A0ABN9TUI1_9DINO</name>
<feature type="non-terminal residue" evidence="2">
    <location>
        <position position="91"/>
    </location>
</feature>
<evidence type="ECO:0000313" key="3">
    <source>
        <dbReference type="Proteomes" id="UP001189429"/>
    </source>
</evidence>
<reference evidence="2" key="1">
    <citation type="submission" date="2023-10" db="EMBL/GenBank/DDBJ databases">
        <authorList>
            <person name="Chen Y."/>
            <person name="Shah S."/>
            <person name="Dougan E. K."/>
            <person name="Thang M."/>
            <person name="Chan C."/>
        </authorList>
    </citation>
    <scope>NUCLEOTIDE SEQUENCE [LARGE SCALE GENOMIC DNA]</scope>
</reference>
<sequence>EPVVPSKPLREMSVKNTFITIPEDELEPMQRPMRRTQSLPTLDPSGDDSRPSGNGAGSPRPGRAAALQAEAARQGAPATPPLPPSPPSPVQ</sequence>
<organism evidence="2 3">
    <name type="scientific">Prorocentrum cordatum</name>
    <dbReference type="NCBI Taxonomy" id="2364126"/>
    <lineage>
        <taxon>Eukaryota</taxon>
        <taxon>Sar</taxon>
        <taxon>Alveolata</taxon>
        <taxon>Dinophyceae</taxon>
        <taxon>Prorocentrales</taxon>
        <taxon>Prorocentraceae</taxon>
        <taxon>Prorocentrum</taxon>
    </lineage>
</organism>
<proteinExistence type="predicted"/>
<evidence type="ECO:0000256" key="1">
    <source>
        <dbReference type="SAM" id="MobiDB-lite"/>
    </source>
</evidence>
<feature type="compositionally biased region" description="Low complexity" evidence="1">
    <location>
        <begin position="51"/>
        <end position="77"/>
    </location>
</feature>
<protein>
    <submittedName>
        <fullName evidence="2">Uncharacterized protein</fullName>
    </submittedName>
</protein>
<comment type="caution">
    <text evidence="2">The sequence shown here is derived from an EMBL/GenBank/DDBJ whole genome shotgun (WGS) entry which is preliminary data.</text>
</comment>
<feature type="non-terminal residue" evidence="2">
    <location>
        <position position="1"/>
    </location>
</feature>
<keyword evidence="3" id="KW-1185">Reference proteome</keyword>
<feature type="region of interest" description="Disordered" evidence="1">
    <location>
        <begin position="1"/>
        <end position="91"/>
    </location>
</feature>